<dbReference type="FunFam" id="2.40.50.140:FF:000004">
    <property type="entry name" value="Elongation factor P"/>
    <property type="match status" value="1"/>
</dbReference>
<comment type="similarity">
    <text evidence="3 7 9">Belongs to the elongation factor P family.</text>
</comment>
<comment type="function">
    <text evidence="7">Involved in peptide bond synthesis. Stimulates efficient translation and peptide-bond synthesis on native or reconstituted 70S ribosomes in vitro. Probably functions indirectly by altering the affinity of the ribosome for aminoacyl-tRNA, thus increasing their reactivity as acceptors for peptidyl transferase.</text>
</comment>
<dbReference type="CDD" id="cd04470">
    <property type="entry name" value="S1_EF-P_repeat_1"/>
    <property type="match status" value="1"/>
</dbReference>
<evidence type="ECO:0000256" key="7">
    <source>
        <dbReference type="HAMAP-Rule" id="MF_00141"/>
    </source>
</evidence>
<feature type="domain" description="Elongation factor P C-terminal" evidence="10">
    <location>
        <begin position="129"/>
        <end position="185"/>
    </location>
</feature>
<gene>
    <name evidence="7 12" type="primary">efp</name>
    <name evidence="12" type="ORF">CO173_00470</name>
</gene>
<dbReference type="PROSITE" id="PS01275">
    <property type="entry name" value="EFP"/>
    <property type="match status" value="1"/>
</dbReference>
<evidence type="ECO:0000256" key="5">
    <source>
        <dbReference type="ARBA" id="ARBA00022768"/>
    </source>
</evidence>
<dbReference type="PANTHER" id="PTHR30053:SF12">
    <property type="entry name" value="ELONGATION FACTOR P (EF-P) FAMILY PROTEIN"/>
    <property type="match status" value="1"/>
</dbReference>
<keyword evidence="4 7" id="KW-0963">Cytoplasm</keyword>
<dbReference type="InterPro" id="IPR020599">
    <property type="entry name" value="Transl_elong_fac_P/YeiP"/>
</dbReference>
<reference evidence="13" key="1">
    <citation type="submission" date="2017-09" db="EMBL/GenBank/DDBJ databases">
        <title>Depth-based differentiation of microbial function through sediment-hosted aquifers and enrichment of novel symbionts in the deep terrestrial subsurface.</title>
        <authorList>
            <person name="Probst A.J."/>
            <person name="Ladd B."/>
            <person name="Jarett J.K."/>
            <person name="Geller-Mcgrath D.E."/>
            <person name="Sieber C.M.K."/>
            <person name="Emerson J.B."/>
            <person name="Anantharaman K."/>
            <person name="Thomas B.C."/>
            <person name="Malmstrom R."/>
            <person name="Stieglmeier M."/>
            <person name="Klingl A."/>
            <person name="Woyke T."/>
            <person name="Ryan C.M."/>
            <person name="Banfield J.F."/>
        </authorList>
    </citation>
    <scope>NUCLEOTIDE SEQUENCE [LARGE SCALE GENOMIC DNA]</scope>
</reference>
<dbReference type="GO" id="GO:0005829">
    <property type="term" value="C:cytosol"/>
    <property type="evidence" value="ECO:0007669"/>
    <property type="project" value="UniProtKB-ARBA"/>
</dbReference>
<name>A0A2M7XGQ4_9BACT</name>
<proteinExistence type="inferred from homology"/>
<evidence type="ECO:0000259" key="10">
    <source>
        <dbReference type="SMART" id="SM00841"/>
    </source>
</evidence>
<accession>A0A2M7XGQ4</accession>
<dbReference type="InterPro" id="IPR013185">
    <property type="entry name" value="Transl_elong_KOW-like"/>
</dbReference>
<dbReference type="PIRSF" id="PIRSF005901">
    <property type="entry name" value="EF-P"/>
    <property type="match status" value="1"/>
</dbReference>
<evidence type="ECO:0000313" key="13">
    <source>
        <dbReference type="Proteomes" id="UP000231263"/>
    </source>
</evidence>
<comment type="pathway">
    <text evidence="2 7">Protein biosynthesis; polypeptide chain elongation.</text>
</comment>
<dbReference type="InterPro" id="IPR015365">
    <property type="entry name" value="Elong-fact-P_C"/>
</dbReference>
<dbReference type="Pfam" id="PF01132">
    <property type="entry name" value="EFP"/>
    <property type="match status" value="1"/>
</dbReference>
<sequence>MPSPNELKKGTVIRYDNDLWVVADFQRVAPGKGSSFVRTKLKSLASGKVVENNFKASENLVFEDVSRKKMQFIFGDSETLTFMDGKDYEQIAIGRDLIGDDARFLKEGLEVTVIMHGDRAISMELPGKIEYTITESEPAVKGDSSSGNVQKDAVVDNGLKIRVPIFINEGDLVRVNTETGDYVERVTK</sequence>
<dbReference type="HAMAP" id="MF_00141">
    <property type="entry name" value="EF_P"/>
    <property type="match status" value="1"/>
</dbReference>
<evidence type="ECO:0000256" key="8">
    <source>
        <dbReference type="NCBIfam" id="TIGR00038"/>
    </source>
</evidence>
<dbReference type="SMART" id="SM00841">
    <property type="entry name" value="Elong-fact-P_C"/>
    <property type="match status" value="1"/>
</dbReference>
<dbReference type="Pfam" id="PF09285">
    <property type="entry name" value="Elong-fact-P_C"/>
    <property type="match status" value="1"/>
</dbReference>
<comment type="caution">
    <text evidence="12">The sequence shown here is derived from an EMBL/GenBank/DDBJ whole genome shotgun (WGS) entry which is preliminary data.</text>
</comment>
<dbReference type="InterPro" id="IPR008991">
    <property type="entry name" value="Translation_prot_SH3-like_sf"/>
</dbReference>
<organism evidence="12 13">
    <name type="scientific">Candidatus Uhrbacteria bacterium CG_4_9_14_3_um_filter_41_35</name>
    <dbReference type="NCBI Taxonomy" id="1975034"/>
    <lineage>
        <taxon>Bacteria</taxon>
        <taxon>Candidatus Uhriibacteriota</taxon>
    </lineage>
</organism>
<dbReference type="FunFam" id="2.40.50.140:FF:000009">
    <property type="entry name" value="Elongation factor P"/>
    <property type="match status" value="1"/>
</dbReference>
<dbReference type="Pfam" id="PF08207">
    <property type="entry name" value="EFP_N"/>
    <property type="match status" value="1"/>
</dbReference>
<evidence type="ECO:0000256" key="1">
    <source>
        <dbReference type="ARBA" id="ARBA00004496"/>
    </source>
</evidence>
<evidence type="ECO:0000256" key="2">
    <source>
        <dbReference type="ARBA" id="ARBA00004815"/>
    </source>
</evidence>
<dbReference type="Proteomes" id="UP000231263">
    <property type="component" value="Unassembled WGS sequence"/>
</dbReference>
<dbReference type="InterPro" id="IPR012340">
    <property type="entry name" value="NA-bd_OB-fold"/>
</dbReference>
<dbReference type="UniPathway" id="UPA00345"/>
<dbReference type="InterPro" id="IPR001059">
    <property type="entry name" value="Transl_elong_P/YeiP_cen"/>
</dbReference>
<protein>
    <recommendedName>
        <fullName evidence="7 8">Elongation factor P</fullName>
        <shortName evidence="7">EF-P</shortName>
    </recommendedName>
</protein>
<dbReference type="SUPFAM" id="SSF50249">
    <property type="entry name" value="Nucleic acid-binding proteins"/>
    <property type="match status" value="2"/>
</dbReference>
<evidence type="ECO:0000256" key="3">
    <source>
        <dbReference type="ARBA" id="ARBA00009479"/>
    </source>
</evidence>
<keyword evidence="6 7" id="KW-0648">Protein biosynthesis</keyword>
<evidence type="ECO:0000256" key="6">
    <source>
        <dbReference type="ARBA" id="ARBA00022917"/>
    </source>
</evidence>
<dbReference type="NCBIfam" id="NF001810">
    <property type="entry name" value="PRK00529.1"/>
    <property type="match status" value="1"/>
</dbReference>
<evidence type="ECO:0000313" key="12">
    <source>
        <dbReference type="EMBL" id="PJA47035.1"/>
    </source>
</evidence>
<dbReference type="AlphaFoldDB" id="A0A2M7XGQ4"/>
<comment type="subcellular location">
    <subcellularLocation>
        <location evidence="1 7">Cytoplasm</location>
    </subcellularLocation>
</comment>
<dbReference type="InterPro" id="IPR011768">
    <property type="entry name" value="Transl_elongation_fac_P"/>
</dbReference>
<dbReference type="FunFam" id="2.30.30.30:FF:000003">
    <property type="entry name" value="Elongation factor P"/>
    <property type="match status" value="1"/>
</dbReference>
<dbReference type="GO" id="GO:0003746">
    <property type="term" value="F:translation elongation factor activity"/>
    <property type="evidence" value="ECO:0007669"/>
    <property type="project" value="UniProtKB-UniRule"/>
</dbReference>
<dbReference type="SMART" id="SM01185">
    <property type="entry name" value="EFP"/>
    <property type="match status" value="1"/>
</dbReference>
<keyword evidence="5 7" id="KW-0251">Elongation factor</keyword>
<dbReference type="NCBIfam" id="TIGR00038">
    <property type="entry name" value="efp"/>
    <property type="match status" value="1"/>
</dbReference>
<evidence type="ECO:0000256" key="4">
    <source>
        <dbReference type="ARBA" id="ARBA00022490"/>
    </source>
</evidence>
<evidence type="ECO:0000259" key="11">
    <source>
        <dbReference type="SMART" id="SM01185"/>
    </source>
</evidence>
<dbReference type="GO" id="GO:0043043">
    <property type="term" value="P:peptide biosynthetic process"/>
    <property type="evidence" value="ECO:0007669"/>
    <property type="project" value="InterPro"/>
</dbReference>
<dbReference type="InterPro" id="IPR013852">
    <property type="entry name" value="Transl_elong_P/YeiP_CS"/>
</dbReference>
<feature type="domain" description="Translation elongation factor P/YeiP central" evidence="11">
    <location>
        <begin position="67"/>
        <end position="121"/>
    </location>
</feature>
<dbReference type="PANTHER" id="PTHR30053">
    <property type="entry name" value="ELONGATION FACTOR P"/>
    <property type="match status" value="1"/>
</dbReference>
<dbReference type="EMBL" id="PFWT01000003">
    <property type="protein sequence ID" value="PJA47035.1"/>
    <property type="molecule type" value="Genomic_DNA"/>
</dbReference>
<dbReference type="InterPro" id="IPR014722">
    <property type="entry name" value="Rib_uL2_dom2"/>
</dbReference>
<dbReference type="Gene3D" id="2.30.30.30">
    <property type="match status" value="1"/>
</dbReference>
<dbReference type="Gene3D" id="2.40.50.140">
    <property type="entry name" value="Nucleic acid-binding proteins"/>
    <property type="match status" value="2"/>
</dbReference>
<dbReference type="SUPFAM" id="SSF50104">
    <property type="entry name" value="Translation proteins SH3-like domain"/>
    <property type="match status" value="1"/>
</dbReference>
<evidence type="ECO:0000256" key="9">
    <source>
        <dbReference type="RuleBase" id="RU004389"/>
    </source>
</evidence>